<dbReference type="CDD" id="cd08070">
    <property type="entry name" value="MPN_like"/>
    <property type="match status" value="1"/>
</dbReference>
<evidence type="ECO:0000256" key="2">
    <source>
        <dbReference type="ARBA" id="ARBA00022723"/>
    </source>
</evidence>
<comment type="caution">
    <text evidence="7">The sequence shown here is derived from an EMBL/GenBank/DDBJ whole genome shotgun (WGS) entry which is preliminary data.</text>
</comment>
<dbReference type="GO" id="GO:0008270">
    <property type="term" value="F:zinc ion binding"/>
    <property type="evidence" value="ECO:0007669"/>
    <property type="project" value="TreeGrafter"/>
</dbReference>
<dbReference type="GO" id="GO:0000502">
    <property type="term" value="C:proteasome complex"/>
    <property type="evidence" value="ECO:0007669"/>
    <property type="project" value="UniProtKB-KW"/>
</dbReference>
<keyword evidence="4" id="KW-0862">Zinc</keyword>
<protein>
    <submittedName>
        <fullName evidence="7">Proteasome lid subunit RPN8/RPN11</fullName>
    </submittedName>
</protein>
<evidence type="ECO:0000259" key="6">
    <source>
        <dbReference type="Pfam" id="PF14464"/>
    </source>
</evidence>
<dbReference type="InterPro" id="IPR028090">
    <property type="entry name" value="JAB_dom_prok"/>
</dbReference>
<dbReference type="GO" id="GO:0006508">
    <property type="term" value="P:proteolysis"/>
    <property type="evidence" value="ECO:0007669"/>
    <property type="project" value="UniProtKB-KW"/>
</dbReference>
<keyword evidence="8" id="KW-1185">Reference proteome</keyword>
<keyword evidence="3" id="KW-0378">Hydrolase</keyword>
<dbReference type="Pfam" id="PF14464">
    <property type="entry name" value="Prok-JAB"/>
    <property type="match status" value="1"/>
</dbReference>
<proteinExistence type="predicted"/>
<dbReference type="PANTHER" id="PTHR34858:SF1">
    <property type="entry name" value="CYSO-CYSTEINE PEPTIDASE"/>
    <property type="match status" value="1"/>
</dbReference>
<sequence length="148" mass="16291">MITPYAKEFITQLAYEKLVSICLDAKPLEACGILASSIAGGEAGGKAIVDTVIPITNTHIDPTHSFTFDPSEWTAAYYSMQKNRQSLVGLFHSHPRTDAIPSSSDSEGFLPASELSYWIVSLRCSEKPEIKPYRRIDGQFIPLELVLA</sequence>
<dbReference type="Gene3D" id="3.40.140.10">
    <property type="entry name" value="Cytidine Deaminase, domain 2"/>
    <property type="match status" value="1"/>
</dbReference>
<dbReference type="GO" id="GO:0008235">
    <property type="term" value="F:metalloexopeptidase activity"/>
    <property type="evidence" value="ECO:0007669"/>
    <property type="project" value="TreeGrafter"/>
</dbReference>
<dbReference type="RefSeq" id="WP_183559937.1">
    <property type="nucleotide sequence ID" value="NZ_CBCSLB010000002.1"/>
</dbReference>
<organism evidence="7 8">
    <name type="scientific">Paenibacillus endophyticus</name>
    <dbReference type="NCBI Taxonomy" id="1294268"/>
    <lineage>
        <taxon>Bacteria</taxon>
        <taxon>Bacillati</taxon>
        <taxon>Bacillota</taxon>
        <taxon>Bacilli</taxon>
        <taxon>Bacillales</taxon>
        <taxon>Paenibacillaceae</taxon>
        <taxon>Paenibacillus</taxon>
    </lineage>
</organism>
<evidence type="ECO:0000256" key="3">
    <source>
        <dbReference type="ARBA" id="ARBA00022801"/>
    </source>
</evidence>
<evidence type="ECO:0000256" key="5">
    <source>
        <dbReference type="ARBA" id="ARBA00023049"/>
    </source>
</evidence>
<feature type="domain" description="JAB" evidence="6">
    <location>
        <begin position="15"/>
        <end position="130"/>
    </location>
</feature>
<dbReference type="AlphaFoldDB" id="A0A7W5C6T2"/>
<accession>A0A7W5C6T2</accession>
<keyword evidence="1" id="KW-0645">Protease</keyword>
<gene>
    <name evidence="7" type="ORF">FHS16_001232</name>
</gene>
<reference evidence="7 8" key="1">
    <citation type="submission" date="2020-08" db="EMBL/GenBank/DDBJ databases">
        <title>Genomic Encyclopedia of Type Strains, Phase III (KMG-III): the genomes of soil and plant-associated and newly described type strains.</title>
        <authorList>
            <person name="Whitman W."/>
        </authorList>
    </citation>
    <scope>NUCLEOTIDE SEQUENCE [LARGE SCALE GENOMIC DNA]</scope>
    <source>
        <strain evidence="7 8">CECT 8234</strain>
    </source>
</reference>
<keyword evidence="7" id="KW-0647">Proteasome</keyword>
<keyword evidence="5" id="KW-0482">Metalloprotease</keyword>
<dbReference type="Proteomes" id="UP000518605">
    <property type="component" value="Unassembled WGS sequence"/>
</dbReference>
<evidence type="ECO:0000313" key="8">
    <source>
        <dbReference type="Proteomes" id="UP000518605"/>
    </source>
</evidence>
<keyword evidence="2" id="KW-0479">Metal-binding</keyword>
<dbReference type="InterPro" id="IPR051929">
    <property type="entry name" value="VirAsm_ModProt"/>
</dbReference>
<dbReference type="PANTHER" id="PTHR34858">
    <property type="entry name" value="CYSO-CYSTEINE PEPTIDASE"/>
    <property type="match status" value="1"/>
</dbReference>
<evidence type="ECO:0000313" key="7">
    <source>
        <dbReference type="EMBL" id="MBB3151189.1"/>
    </source>
</evidence>
<evidence type="ECO:0000256" key="1">
    <source>
        <dbReference type="ARBA" id="ARBA00022670"/>
    </source>
</evidence>
<dbReference type="EMBL" id="JACHXW010000003">
    <property type="protein sequence ID" value="MBB3151189.1"/>
    <property type="molecule type" value="Genomic_DNA"/>
</dbReference>
<dbReference type="SUPFAM" id="SSF102712">
    <property type="entry name" value="JAB1/MPN domain"/>
    <property type="match status" value="1"/>
</dbReference>
<name>A0A7W5C6T2_9BACL</name>
<evidence type="ECO:0000256" key="4">
    <source>
        <dbReference type="ARBA" id="ARBA00022833"/>
    </source>
</evidence>